<keyword evidence="2" id="KW-1185">Reference proteome</keyword>
<comment type="caution">
    <text evidence="1">The sequence shown here is derived from an EMBL/GenBank/DDBJ whole genome shotgun (WGS) entry which is preliminary data.</text>
</comment>
<proteinExistence type="predicted"/>
<name>A0ACC7NSU7_9BACL</name>
<dbReference type="Proteomes" id="UP001631969">
    <property type="component" value="Unassembled WGS sequence"/>
</dbReference>
<sequence>MKVAFATEDGKRVDSHFGRCRVFSVFEVDSQSYRWLEPREVSEQNIQMESEKNERRVDLIKDCTLLFVCQIGPAAAAKVTRSGVMPLKVEEGTEIVGQLERLVAMLANKPPLWLVKAMRKAEEGV</sequence>
<accession>A0ACC7NSU7</accession>
<protein>
    <submittedName>
        <fullName evidence="1">NifB/NifX family molybdenum-iron cluster-binding protein</fullName>
    </submittedName>
</protein>
<reference evidence="1" key="1">
    <citation type="submission" date="2024-12" db="EMBL/GenBank/DDBJ databases">
        <authorList>
            <person name="Wu N."/>
        </authorList>
    </citation>
    <scope>NUCLEOTIDE SEQUENCE</scope>
    <source>
        <strain evidence="1">P15</strain>
    </source>
</reference>
<evidence type="ECO:0000313" key="1">
    <source>
        <dbReference type="EMBL" id="MFM9327683.1"/>
    </source>
</evidence>
<organism evidence="1 2">
    <name type="scientific">Paenibacillus mesotrionivorans</name>
    <dbReference type="NCBI Taxonomy" id="3160968"/>
    <lineage>
        <taxon>Bacteria</taxon>
        <taxon>Bacillati</taxon>
        <taxon>Bacillota</taxon>
        <taxon>Bacilli</taxon>
        <taxon>Bacillales</taxon>
        <taxon>Paenibacillaceae</taxon>
        <taxon>Paenibacillus</taxon>
    </lineage>
</organism>
<evidence type="ECO:0000313" key="2">
    <source>
        <dbReference type="Proteomes" id="UP001631969"/>
    </source>
</evidence>
<dbReference type="EMBL" id="JBJURJ010000003">
    <property type="protein sequence ID" value="MFM9327683.1"/>
    <property type="molecule type" value="Genomic_DNA"/>
</dbReference>
<gene>
    <name evidence="1" type="ORF">ACI1P1_05130</name>
</gene>